<feature type="domain" description="HTH marR-type" evidence="2">
    <location>
        <begin position="21"/>
        <end position="150"/>
    </location>
</feature>
<dbReference type="InterPro" id="IPR036390">
    <property type="entry name" value="WH_DNA-bd_sf"/>
</dbReference>
<dbReference type="GO" id="GO:0006950">
    <property type="term" value="P:response to stress"/>
    <property type="evidence" value="ECO:0007669"/>
    <property type="project" value="TreeGrafter"/>
</dbReference>
<dbReference type="Gene3D" id="1.10.10.10">
    <property type="entry name" value="Winged helix-like DNA-binding domain superfamily/Winged helix DNA-binding domain"/>
    <property type="match status" value="1"/>
</dbReference>
<gene>
    <name evidence="3" type="ORF">GWK16_10410</name>
</gene>
<protein>
    <submittedName>
        <fullName evidence="3">Winged helix-turn-helix transcriptional regulator</fullName>
    </submittedName>
</protein>
<evidence type="ECO:0000313" key="3">
    <source>
        <dbReference type="EMBL" id="NMJ41654.1"/>
    </source>
</evidence>
<feature type="region of interest" description="Disordered" evidence="1">
    <location>
        <begin position="155"/>
        <end position="210"/>
    </location>
</feature>
<evidence type="ECO:0000313" key="4">
    <source>
        <dbReference type="Proteomes" id="UP000548582"/>
    </source>
</evidence>
<dbReference type="PANTHER" id="PTHR33164">
    <property type="entry name" value="TRANSCRIPTIONAL REGULATOR, MARR FAMILY"/>
    <property type="match status" value="1"/>
</dbReference>
<reference evidence="3 4" key="1">
    <citation type="submission" date="2020-03" db="EMBL/GenBank/DDBJ databases">
        <authorList>
            <person name="Sun Q."/>
        </authorList>
    </citation>
    <scope>NUCLEOTIDE SEQUENCE [LARGE SCALE GENOMIC DNA]</scope>
    <source>
        <strain evidence="3 4">JC162</strain>
    </source>
</reference>
<dbReference type="PROSITE" id="PS50995">
    <property type="entry name" value="HTH_MARR_2"/>
    <property type="match status" value="1"/>
</dbReference>
<dbReference type="Pfam" id="PF12802">
    <property type="entry name" value="MarR_2"/>
    <property type="match status" value="1"/>
</dbReference>
<evidence type="ECO:0000256" key="1">
    <source>
        <dbReference type="SAM" id="MobiDB-lite"/>
    </source>
</evidence>
<dbReference type="Proteomes" id="UP000548582">
    <property type="component" value="Unassembled WGS sequence"/>
</dbReference>
<dbReference type="PANTHER" id="PTHR33164:SF95">
    <property type="entry name" value="TRANSCRIPTIONAL REGULATOR"/>
    <property type="match status" value="1"/>
</dbReference>
<name>A0A848EAW2_9PROT</name>
<keyword evidence="4" id="KW-1185">Reference proteome</keyword>
<dbReference type="EMBL" id="JABBKX010000003">
    <property type="protein sequence ID" value="NMJ41654.1"/>
    <property type="molecule type" value="Genomic_DNA"/>
</dbReference>
<comment type="caution">
    <text evidence="3">The sequence shown here is derived from an EMBL/GenBank/DDBJ whole genome shotgun (WGS) entry which is preliminary data.</text>
</comment>
<dbReference type="SUPFAM" id="SSF46785">
    <property type="entry name" value="Winged helix' DNA-binding domain"/>
    <property type="match status" value="1"/>
</dbReference>
<organism evidence="3 4">
    <name type="scientific">Neoroseomonas marina</name>
    <dbReference type="NCBI Taxonomy" id="1232220"/>
    <lineage>
        <taxon>Bacteria</taxon>
        <taxon>Pseudomonadati</taxon>
        <taxon>Pseudomonadota</taxon>
        <taxon>Alphaproteobacteria</taxon>
        <taxon>Acetobacterales</taxon>
        <taxon>Acetobacteraceae</taxon>
        <taxon>Neoroseomonas</taxon>
    </lineage>
</organism>
<sequence length="210" mass="21981">MAKRNDPAPNQPVPALHRPFPQHLARRLWQIAATFQSEAFASHGIAPWQVALLAQLAETPGRDRNWLAAAIGVDATSAGQALAAFEARGLVLRAANPQDRRANAYALTPAGVALRAELGGPARAVARRMLAPLTEADGETLLALLARLVEAHEAHARPGAGRLPPRRKRTEEVPPCPTPSDAAPPAASASPASSPVAPRRRAPGPNAPSA</sequence>
<proteinExistence type="predicted"/>
<accession>A0A848EAW2</accession>
<evidence type="ECO:0000259" key="2">
    <source>
        <dbReference type="PROSITE" id="PS50995"/>
    </source>
</evidence>
<dbReference type="AlphaFoldDB" id="A0A848EAW2"/>
<dbReference type="InterPro" id="IPR036388">
    <property type="entry name" value="WH-like_DNA-bd_sf"/>
</dbReference>
<dbReference type="InterPro" id="IPR039422">
    <property type="entry name" value="MarR/SlyA-like"/>
</dbReference>
<feature type="compositionally biased region" description="Low complexity" evidence="1">
    <location>
        <begin position="179"/>
        <end position="210"/>
    </location>
</feature>
<dbReference type="InterPro" id="IPR000835">
    <property type="entry name" value="HTH_MarR-typ"/>
</dbReference>
<dbReference type="PRINTS" id="PR00598">
    <property type="entry name" value="HTHMARR"/>
</dbReference>
<dbReference type="RefSeq" id="WP_170053911.1">
    <property type="nucleotide sequence ID" value="NZ_JABBKX010000003.1"/>
</dbReference>
<dbReference type="GO" id="GO:0003700">
    <property type="term" value="F:DNA-binding transcription factor activity"/>
    <property type="evidence" value="ECO:0007669"/>
    <property type="project" value="InterPro"/>
</dbReference>
<dbReference type="SMART" id="SM00347">
    <property type="entry name" value="HTH_MARR"/>
    <property type="match status" value="1"/>
</dbReference>